<keyword evidence="8" id="KW-0100">Branched-chain amino acid biosynthesis</keyword>
<evidence type="ECO:0000256" key="5">
    <source>
        <dbReference type="ARBA" id="ARBA00009320"/>
    </source>
</evidence>
<comment type="pathway">
    <text evidence="2">Amino-acid biosynthesis; L-isoleucine biosynthesis; L-isoleucine from 2-oxobutanoate: step 4/4.</text>
</comment>
<evidence type="ECO:0000256" key="8">
    <source>
        <dbReference type="ARBA" id="ARBA00023304"/>
    </source>
</evidence>
<name>E0TCH8_PARBH</name>
<keyword evidence="12" id="KW-0032">Aminotransferase</keyword>
<dbReference type="SUPFAM" id="SSF56752">
    <property type="entry name" value="D-aminoacid aminotransferase-like PLP-dependent enzymes"/>
    <property type="match status" value="1"/>
</dbReference>
<evidence type="ECO:0000256" key="6">
    <source>
        <dbReference type="ARBA" id="ARBA00013053"/>
    </source>
</evidence>
<protein>
    <recommendedName>
        <fullName evidence="7">Probable branched-chain-amino-acid aminotransferase</fullName>
        <ecNumber evidence="6">2.6.1.42</ecNumber>
    </recommendedName>
</protein>
<evidence type="ECO:0000256" key="1">
    <source>
        <dbReference type="ARBA" id="ARBA00003109"/>
    </source>
</evidence>
<comment type="similarity">
    <text evidence="5">Belongs to the class-IV pyridoxal-phosphate-dependent aminotransferase family.</text>
</comment>
<dbReference type="PANTHER" id="PTHR42743">
    <property type="entry name" value="AMINO-ACID AMINOTRANSFERASE"/>
    <property type="match status" value="1"/>
</dbReference>
<comment type="pathway">
    <text evidence="4">Amino-acid biosynthesis; L-leucine biosynthesis; L-leucine from 3-methyl-2-oxobutanoate: step 4/4.</text>
</comment>
<dbReference type="GO" id="GO:0004084">
    <property type="term" value="F:branched-chain-amino-acid transaminase activity"/>
    <property type="evidence" value="ECO:0007669"/>
    <property type="project" value="UniProtKB-EC"/>
</dbReference>
<dbReference type="STRING" id="314260.PB2503_11444"/>
<dbReference type="InterPro" id="IPR043132">
    <property type="entry name" value="BCAT-like_C"/>
</dbReference>
<dbReference type="KEGG" id="pbr:PB2503_11444"/>
<comment type="catalytic activity">
    <reaction evidence="9">
        <text>L-valine + 2-oxoglutarate = 3-methyl-2-oxobutanoate + L-glutamate</text>
        <dbReference type="Rhea" id="RHEA:24813"/>
        <dbReference type="ChEBI" id="CHEBI:11851"/>
        <dbReference type="ChEBI" id="CHEBI:16810"/>
        <dbReference type="ChEBI" id="CHEBI:29985"/>
        <dbReference type="ChEBI" id="CHEBI:57762"/>
        <dbReference type="EC" id="2.6.1.42"/>
    </reaction>
</comment>
<keyword evidence="8" id="KW-0028">Amino-acid biosynthesis</keyword>
<evidence type="ECO:0000256" key="10">
    <source>
        <dbReference type="ARBA" id="ARBA00048798"/>
    </source>
</evidence>
<dbReference type="OrthoDB" id="9805628at2"/>
<dbReference type="Gene3D" id="3.30.470.10">
    <property type="match status" value="1"/>
</dbReference>
<keyword evidence="12" id="KW-0808">Transferase</keyword>
<evidence type="ECO:0000313" key="12">
    <source>
        <dbReference type="EMBL" id="ADM10334.1"/>
    </source>
</evidence>
<reference evidence="12 13" key="2">
    <citation type="journal article" date="2011" name="J. Bacteriol.">
        <title>Complete genome sequence of strain HTCC2503T of Parvularcula bermudensis, the type species of the order "Parvularculales" in the class Alphaproteobacteria.</title>
        <authorList>
            <person name="Oh H.M."/>
            <person name="Kang I."/>
            <person name="Vergin K.L."/>
            <person name="Kang D."/>
            <person name="Rhee K.H."/>
            <person name="Giovannoni S.J."/>
            <person name="Cho J.C."/>
        </authorList>
    </citation>
    <scope>NUCLEOTIDE SEQUENCE [LARGE SCALE GENOMIC DNA]</scope>
    <source>
        <strain evidence="13">ATCC BAA-594 / HTCC2503 / KCTC 12087</strain>
    </source>
</reference>
<dbReference type="InterPro" id="IPR036038">
    <property type="entry name" value="Aminotransferase-like"/>
</dbReference>
<evidence type="ECO:0000256" key="2">
    <source>
        <dbReference type="ARBA" id="ARBA00004824"/>
    </source>
</evidence>
<dbReference type="InterPro" id="IPR043131">
    <property type="entry name" value="BCAT-like_N"/>
</dbReference>
<dbReference type="InterPro" id="IPR050571">
    <property type="entry name" value="Class-IV_PLP-Dep_Aminotrnsfr"/>
</dbReference>
<dbReference type="AlphaFoldDB" id="E0TCH8"/>
<accession>E0TCH8</accession>
<comment type="catalytic activity">
    <reaction evidence="11">
        <text>L-leucine + 2-oxoglutarate = 4-methyl-2-oxopentanoate + L-glutamate</text>
        <dbReference type="Rhea" id="RHEA:18321"/>
        <dbReference type="ChEBI" id="CHEBI:16810"/>
        <dbReference type="ChEBI" id="CHEBI:17865"/>
        <dbReference type="ChEBI" id="CHEBI:29985"/>
        <dbReference type="ChEBI" id="CHEBI:57427"/>
        <dbReference type="EC" id="2.6.1.42"/>
    </reaction>
</comment>
<dbReference type="Pfam" id="PF01063">
    <property type="entry name" value="Aminotran_4"/>
    <property type="match status" value="1"/>
</dbReference>
<dbReference type="EMBL" id="CP002156">
    <property type="protein sequence ID" value="ADM10334.1"/>
    <property type="molecule type" value="Genomic_DNA"/>
</dbReference>
<dbReference type="PANTHER" id="PTHR42743:SF11">
    <property type="entry name" value="AMINODEOXYCHORISMATE LYASE"/>
    <property type="match status" value="1"/>
</dbReference>
<evidence type="ECO:0000256" key="3">
    <source>
        <dbReference type="ARBA" id="ARBA00004931"/>
    </source>
</evidence>
<keyword evidence="13" id="KW-1185">Reference proteome</keyword>
<dbReference type="EC" id="2.6.1.42" evidence="6"/>
<evidence type="ECO:0000313" key="13">
    <source>
        <dbReference type="Proteomes" id="UP000001302"/>
    </source>
</evidence>
<evidence type="ECO:0000256" key="9">
    <source>
        <dbReference type="ARBA" id="ARBA00048212"/>
    </source>
</evidence>
<dbReference type="HOGENOM" id="CLU_020844_4_1_5"/>
<dbReference type="Proteomes" id="UP000001302">
    <property type="component" value="Chromosome"/>
</dbReference>
<evidence type="ECO:0000256" key="4">
    <source>
        <dbReference type="ARBA" id="ARBA00005072"/>
    </source>
</evidence>
<evidence type="ECO:0000256" key="7">
    <source>
        <dbReference type="ARBA" id="ARBA00014472"/>
    </source>
</evidence>
<dbReference type="CDD" id="cd00449">
    <property type="entry name" value="PLPDE_IV"/>
    <property type="match status" value="1"/>
</dbReference>
<gene>
    <name evidence="12" type="ordered locus">PB2503_11444</name>
</gene>
<dbReference type="InterPro" id="IPR001544">
    <property type="entry name" value="Aminotrans_IV"/>
</dbReference>
<dbReference type="GO" id="GO:0009082">
    <property type="term" value="P:branched-chain amino acid biosynthetic process"/>
    <property type="evidence" value="ECO:0007669"/>
    <property type="project" value="UniProtKB-KW"/>
</dbReference>
<comment type="function">
    <text evidence="1">Acts on leucine, isoleucine and valine.</text>
</comment>
<organism evidence="12 13">
    <name type="scientific">Parvularcula bermudensis (strain ATCC BAA-594 / HTCC2503 / KCTC 12087)</name>
    <dbReference type="NCBI Taxonomy" id="314260"/>
    <lineage>
        <taxon>Bacteria</taxon>
        <taxon>Pseudomonadati</taxon>
        <taxon>Pseudomonadota</taxon>
        <taxon>Alphaproteobacteria</taxon>
        <taxon>Parvularculales</taxon>
        <taxon>Parvularculaceae</taxon>
        <taxon>Parvularcula</taxon>
    </lineage>
</organism>
<reference evidence="13" key="1">
    <citation type="submission" date="2010-08" db="EMBL/GenBank/DDBJ databases">
        <title>Genome sequence of Parvularcula bermudensis HTCC2503.</title>
        <authorList>
            <person name="Kang D.-M."/>
            <person name="Oh H.-M."/>
            <person name="Cho J.-C."/>
        </authorList>
    </citation>
    <scope>NUCLEOTIDE SEQUENCE [LARGE SCALE GENOMIC DNA]</scope>
    <source>
        <strain evidence="13">ATCC BAA-594 / HTCC2503 / KCTC 12087</strain>
    </source>
</reference>
<sequence length="292" mass="30791">MELVDIIDGAPVKGDARVLPLRDRSFLYGDGLFETIAVHGGVPFGLDDHLDRLTRGLKVMGVAPSLVLARAERSLAAALQHNDLTSGGVLRLTVSRGTGVRGLSSRGLDQPLVAVLVGAAPGAEALRQPRTAVTTKRRRPHPETLSPHLKCAQYLGAILATDEAETAGRNEALLLDWQGTSVACATIANIFVLIDETLITPPLSTGALAGTMRARLMAMAAAEGREVREDLITADLLAKASALFLTNAVRGIVPCAQLDDRHFAASALGAHLQQRVRAQIIAACGTCWLPAP</sequence>
<dbReference type="eggNOG" id="COG0115">
    <property type="taxonomic scope" value="Bacteria"/>
</dbReference>
<evidence type="ECO:0000256" key="11">
    <source>
        <dbReference type="ARBA" id="ARBA00049229"/>
    </source>
</evidence>
<comment type="pathway">
    <text evidence="3">Amino-acid biosynthesis; L-valine biosynthesis; L-valine from pyruvate: step 4/4.</text>
</comment>
<dbReference type="RefSeq" id="WP_013301308.1">
    <property type="nucleotide sequence ID" value="NC_014414.1"/>
</dbReference>
<comment type="catalytic activity">
    <reaction evidence="10">
        <text>L-isoleucine + 2-oxoglutarate = (S)-3-methyl-2-oxopentanoate + L-glutamate</text>
        <dbReference type="Rhea" id="RHEA:24801"/>
        <dbReference type="ChEBI" id="CHEBI:16810"/>
        <dbReference type="ChEBI" id="CHEBI:29985"/>
        <dbReference type="ChEBI" id="CHEBI:35146"/>
        <dbReference type="ChEBI" id="CHEBI:58045"/>
        <dbReference type="EC" id="2.6.1.42"/>
    </reaction>
</comment>
<proteinExistence type="inferred from homology"/>
<dbReference type="Gene3D" id="3.20.10.10">
    <property type="entry name" value="D-amino Acid Aminotransferase, subunit A, domain 2"/>
    <property type="match status" value="1"/>
</dbReference>